<evidence type="ECO:0000259" key="2">
    <source>
        <dbReference type="Pfam" id="PF04967"/>
    </source>
</evidence>
<feature type="non-terminal residue" evidence="3">
    <location>
        <position position="1"/>
    </location>
</feature>
<dbReference type="Pfam" id="PF04967">
    <property type="entry name" value="HTH_10"/>
    <property type="match status" value="1"/>
</dbReference>
<reference evidence="3" key="2">
    <citation type="journal article" date="2014" name="ISME J.">
        <title>Microbial stratification in low pH oxic and suboxic macroscopic growths along an acid mine drainage.</title>
        <authorList>
            <person name="Mendez-Garcia C."/>
            <person name="Mesa V."/>
            <person name="Sprenger R.R."/>
            <person name="Richter M."/>
            <person name="Diez M.S."/>
            <person name="Solano J."/>
            <person name="Bargiela R."/>
            <person name="Golyshina O.V."/>
            <person name="Manteca A."/>
            <person name="Ramos J.L."/>
            <person name="Gallego J.R."/>
            <person name="Llorente I."/>
            <person name="Martins Dos Santos V.A."/>
            <person name="Jensen O.N."/>
            <person name="Pelaez A.I."/>
            <person name="Sanchez J."/>
            <person name="Ferrer M."/>
        </authorList>
    </citation>
    <scope>NUCLEOTIDE SEQUENCE</scope>
</reference>
<gene>
    <name evidence="3" type="ORF">B2A_07279</name>
</gene>
<dbReference type="InterPro" id="IPR007050">
    <property type="entry name" value="HTH_bacterioopsin"/>
</dbReference>
<sequence>LERLELVERRPAAREYIVLVQQRNPELLRQLVVLARGQVAPTAPFRIGPDRTVASFYGDEAPLRRVLGGLTRVGLPIRVVRTSAGPARTPEPGLTSLQEELMARAAVLGYYAIPRRISLSRLAPLTGRSAPALGKILRRAEARLVLDYLAGEGGLGVLSGPRNAATPKRTSPRAMTKRPSSERSP</sequence>
<dbReference type="AlphaFoldDB" id="T0ZQE4"/>
<proteinExistence type="predicted"/>
<evidence type="ECO:0000256" key="1">
    <source>
        <dbReference type="SAM" id="MobiDB-lite"/>
    </source>
</evidence>
<protein>
    <submittedName>
        <fullName evidence="3">DNA binding protein</fullName>
    </submittedName>
</protein>
<evidence type="ECO:0000313" key="3">
    <source>
        <dbReference type="EMBL" id="EQD50526.1"/>
    </source>
</evidence>
<feature type="region of interest" description="Disordered" evidence="1">
    <location>
        <begin position="157"/>
        <end position="185"/>
    </location>
</feature>
<comment type="caution">
    <text evidence="3">The sequence shown here is derived from an EMBL/GenBank/DDBJ whole genome shotgun (WGS) entry which is preliminary data.</text>
</comment>
<reference evidence="3" key="1">
    <citation type="submission" date="2013-08" db="EMBL/GenBank/DDBJ databases">
        <authorList>
            <person name="Mendez C."/>
            <person name="Richter M."/>
            <person name="Ferrer M."/>
            <person name="Sanchez J."/>
        </authorList>
    </citation>
    <scope>NUCLEOTIDE SEQUENCE</scope>
</reference>
<name>T0ZQE4_9ZZZZ</name>
<feature type="domain" description="HTH bat-type" evidence="2">
    <location>
        <begin position="94"/>
        <end position="145"/>
    </location>
</feature>
<accession>T0ZQE4</accession>
<dbReference type="EMBL" id="AUZZ01005202">
    <property type="protein sequence ID" value="EQD50526.1"/>
    <property type="molecule type" value="Genomic_DNA"/>
</dbReference>
<organism evidence="3">
    <name type="scientific">mine drainage metagenome</name>
    <dbReference type="NCBI Taxonomy" id="410659"/>
    <lineage>
        <taxon>unclassified sequences</taxon>
        <taxon>metagenomes</taxon>
        <taxon>ecological metagenomes</taxon>
    </lineage>
</organism>